<sequence>MRWGWRGTNSHCCVRALPSALALLVLLQPAAAPAPPPPPPPRPCATNPLCICRADHFACDSVSFHRFPDTEYIAATVLEVAAVHVAVSASRLGALGEAALDARALRTLVLVASRLHSIEPSAFTSMKSSLASLDLGYNEFTKIPIEALQHLKVLNWLNLQNNYINELDPDMEWGGLSESLSSLSLSNNHICVIREGALTSLRHLVQLELDGNRLRQLDAAALPASLALLRLSDNLLSDFPCQAITLLPRLRHVHLRNNIIQLISNISCRSEHSKVDSLDLSHNELTDNFHIDFFHHSQLKQLILDLNDFTTIPLFVSNCGRLEKLSVSYNKLQHISAVTFHALKHTLERLELDHNELITLPESLRELRKLKHLSLAYNLLEEIKVLPPMLQTLSLAGNFLTLFPYSLYDLAPGMLSYLDLGYNHISFVSADLFGAWSEGLTTLSLRGNKLAQLALGSFPPLPLRELVLSFNDLYYVEAGVFTNLTELRILELSSALFSGEISTGSSLEALTWLGLDNNNIHFISSDDLANFPSLEYLNLDFNKIIEFPSKVSRTSRSYKIKELRLSYNYVSRIDADFLEKLTELQSIDLSNNRMHNISERSFCNLWNLAYLNLAGNVVELIGEEAFVNLPKIEILDLQENNLVEFSTRYFSNMSNNEVNFAVNISYNKISSLIGGPTVSINIIDMSHNLLENIVADFFISLGENIRQIFLSHNKIAIIDNVAFGSLPNLSILNLHGNEIYMLKRRALAELPSLQILDLSRNRISQLLVEQFHSLHRLRLLRLDSNKLRALPRDVFKNTLLEYLDLSVNQLALFPSSALSQVGFTLRRLELSYNRIEYLDAAMFHATSFLYELGLSHNALTVLSDNTFAGLPRLHRLDLSFNSIKTNFKELFHNVPRLRCLSLANTSLKNTPHLPLTNLTELNLSGNYIASYSEIDVRHLANLRALDISGNKFTSMRPAMWTGLPQLISLDISRNPVVRIQRGLFDGLDRLLYLKMDNLRYVENIEPRAFRALISLRSLTLESPTGLSKDVPIADVVIATHHLEALVVIIRKEILDTQFLGLRASKLRSLEVRGVAMRYVAPHAFIALGRQRALSLRLTSSGIVELPDGLVLPLFRIPHLALDLTDNKIVNFGPAVLYPNSTGWHRLATKLLPGGLVLAGNPLRCGCSASWVGAWLRRWTSEVGGGTRSGRWAARSSTCVSGASSLPKPLLALHADEAECHASALSSRSYKLFVTWNRLYIILIAFLLLS</sequence>
<dbReference type="SUPFAM" id="SSF52058">
    <property type="entry name" value="L domain-like"/>
    <property type="match status" value="4"/>
</dbReference>
<dbReference type="SMART" id="SM00365">
    <property type="entry name" value="LRR_SD22"/>
    <property type="match status" value="10"/>
</dbReference>
<dbReference type="OrthoDB" id="10022853at2759"/>
<dbReference type="Pfam" id="PF13855">
    <property type="entry name" value="LRR_8"/>
    <property type="match status" value="7"/>
</dbReference>
<reference evidence="4" key="1">
    <citation type="submission" date="2021-12" db="EMBL/GenBank/DDBJ databases">
        <authorList>
            <person name="Martin H S."/>
        </authorList>
    </citation>
    <scope>NUCLEOTIDE SEQUENCE</scope>
</reference>
<feature type="non-terminal residue" evidence="4">
    <location>
        <position position="1249"/>
    </location>
</feature>
<feature type="signal peptide" evidence="3">
    <location>
        <begin position="1"/>
        <end position="32"/>
    </location>
</feature>
<proteinExistence type="predicted"/>
<evidence type="ECO:0000313" key="5">
    <source>
        <dbReference type="Proteomes" id="UP000838878"/>
    </source>
</evidence>
<keyword evidence="5" id="KW-1185">Reference proteome</keyword>
<dbReference type="InterPro" id="IPR001611">
    <property type="entry name" value="Leu-rich_rpt"/>
</dbReference>
<dbReference type="SMART" id="SM00364">
    <property type="entry name" value="LRR_BAC"/>
    <property type="match status" value="10"/>
</dbReference>
<dbReference type="EMBL" id="OV170234">
    <property type="protein sequence ID" value="CAH0719725.1"/>
    <property type="molecule type" value="Genomic_DNA"/>
</dbReference>
<dbReference type="Proteomes" id="UP000838878">
    <property type="component" value="Chromosome 14"/>
</dbReference>
<evidence type="ECO:0000256" key="1">
    <source>
        <dbReference type="ARBA" id="ARBA00022614"/>
    </source>
</evidence>
<evidence type="ECO:0008006" key="6">
    <source>
        <dbReference type="Google" id="ProtNLM"/>
    </source>
</evidence>
<dbReference type="Gene3D" id="3.80.10.10">
    <property type="entry name" value="Ribonuclease Inhibitor"/>
    <property type="match status" value="8"/>
</dbReference>
<keyword evidence="1" id="KW-0433">Leucine-rich repeat</keyword>
<keyword evidence="2" id="KW-0677">Repeat</keyword>
<organism evidence="4 5">
    <name type="scientific">Brenthis ino</name>
    <name type="common">lesser marbled fritillary</name>
    <dbReference type="NCBI Taxonomy" id="405034"/>
    <lineage>
        <taxon>Eukaryota</taxon>
        <taxon>Metazoa</taxon>
        <taxon>Ecdysozoa</taxon>
        <taxon>Arthropoda</taxon>
        <taxon>Hexapoda</taxon>
        <taxon>Insecta</taxon>
        <taxon>Pterygota</taxon>
        <taxon>Neoptera</taxon>
        <taxon>Endopterygota</taxon>
        <taxon>Lepidoptera</taxon>
        <taxon>Glossata</taxon>
        <taxon>Ditrysia</taxon>
        <taxon>Papilionoidea</taxon>
        <taxon>Nymphalidae</taxon>
        <taxon>Heliconiinae</taxon>
        <taxon>Argynnini</taxon>
        <taxon>Brenthis</taxon>
    </lineage>
</organism>
<evidence type="ECO:0000256" key="3">
    <source>
        <dbReference type="SAM" id="SignalP"/>
    </source>
</evidence>
<dbReference type="PRINTS" id="PR00019">
    <property type="entry name" value="LEURICHRPT"/>
</dbReference>
<feature type="chain" id="PRO_5035442320" description="Chaoptin" evidence="3">
    <location>
        <begin position="33"/>
        <end position="1249"/>
    </location>
</feature>
<dbReference type="SMART" id="SM00369">
    <property type="entry name" value="LRR_TYP"/>
    <property type="match status" value="26"/>
</dbReference>
<dbReference type="InterPro" id="IPR032675">
    <property type="entry name" value="LRR_dom_sf"/>
</dbReference>
<evidence type="ECO:0000313" key="4">
    <source>
        <dbReference type="EMBL" id="CAH0719725.1"/>
    </source>
</evidence>
<dbReference type="SUPFAM" id="SSF52047">
    <property type="entry name" value="RNI-like"/>
    <property type="match status" value="1"/>
</dbReference>
<dbReference type="AlphaFoldDB" id="A0A8J9VHX3"/>
<keyword evidence="3" id="KW-0732">Signal</keyword>
<protein>
    <recommendedName>
        <fullName evidence="6">Chaoptin</fullName>
    </recommendedName>
</protein>
<dbReference type="InterPro" id="IPR003591">
    <property type="entry name" value="Leu-rich_rpt_typical-subtyp"/>
</dbReference>
<name>A0A8J9VHX3_9NEOP</name>
<dbReference type="InterPro" id="IPR050333">
    <property type="entry name" value="SLRP"/>
</dbReference>
<evidence type="ECO:0000256" key="2">
    <source>
        <dbReference type="ARBA" id="ARBA00022737"/>
    </source>
</evidence>
<dbReference type="PROSITE" id="PS51450">
    <property type="entry name" value="LRR"/>
    <property type="match status" value="5"/>
</dbReference>
<accession>A0A8J9VHX3</accession>
<dbReference type="PANTHER" id="PTHR45712:SF22">
    <property type="entry name" value="INSULIN-LIKE GROWTH FACTOR-BINDING PROTEIN COMPLEX ACID LABILE SUBUNIT"/>
    <property type="match status" value="1"/>
</dbReference>
<dbReference type="PANTHER" id="PTHR45712">
    <property type="entry name" value="AGAP008170-PA"/>
    <property type="match status" value="1"/>
</dbReference>
<gene>
    <name evidence="4" type="ORF">BINO364_LOCUS6028</name>
</gene>